<keyword evidence="2" id="KW-1185">Reference proteome</keyword>
<evidence type="ECO:0000313" key="1">
    <source>
        <dbReference type="EMBL" id="KAJ8626759.1"/>
    </source>
</evidence>
<accession>A0ACC2L136</accession>
<dbReference type="Proteomes" id="UP001234297">
    <property type="component" value="Chromosome 6"/>
</dbReference>
<gene>
    <name evidence="1" type="ORF">MRB53_020066</name>
</gene>
<protein>
    <submittedName>
        <fullName evidence="1">Uncharacterized protein</fullName>
    </submittedName>
</protein>
<reference evidence="1 2" key="1">
    <citation type="journal article" date="2022" name="Hortic Res">
        <title>A haplotype resolved chromosomal level avocado genome allows analysis of novel avocado genes.</title>
        <authorList>
            <person name="Nath O."/>
            <person name="Fletcher S.J."/>
            <person name="Hayward A."/>
            <person name="Shaw L.M."/>
            <person name="Masouleh A.K."/>
            <person name="Furtado A."/>
            <person name="Henry R.J."/>
            <person name="Mitter N."/>
        </authorList>
    </citation>
    <scope>NUCLEOTIDE SEQUENCE [LARGE SCALE GENOMIC DNA]</scope>
    <source>
        <strain evidence="2">cv. Hass</strain>
    </source>
</reference>
<sequence length="192" mass="20948">MALLHCPSSCFALPCNPKSLSITSCNSRSNIITFSSLLSTSTSPHSLSSSTNLIQSAFPKGGLSMTGIAKSMRRLVVCEATTPGKKPDSAQKRARQAEKRRIYNKSKKSEIKTRMKKVFEALDLLVKKNGAEASEILGVEKLIGEAYSSIDKAVKSGTLHRNTGARRKSRLARRKKAVEIHHGWYTPTTVSA</sequence>
<comment type="caution">
    <text evidence="1">The sequence shown here is derived from an EMBL/GenBank/DDBJ whole genome shotgun (WGS) entry which is preliminary data.</text>
</comment>
<name>A0ACC2L136_PERAE</name>
<evidence type="ECO:0000313" key="2">
    <source>
        <dbReference type="Proteomes" id="UP001234297"/>
    </source>
</evidence>
<organism evidence="1 2">
    <name type="scientific">Persea americana</name>
    <name type="common">Avocado</name>
    <dbReference type="NCBI Taxonomy" id="3435"/>
    <lineage>
        <taxon>Eukaryota</taxon>
        <taxon>Viridiplantae</taxon>
        <taxon>Streptophyta</taxon>
        <taxon>Embryophyta</taxon>
        <taxon>Tracheophyta</taxon>
        <taxon>Spermatophyta</taxon>
        <taxon>Magnoliopsida</taxon>
        <taxon>Magnoliidae</taxon>
        <taxon>Laurales</taxon>
        <taxon>Lauraceae</taxon>
        <taxon>Persea</taxon>
    </lineage>
</organism>
<dbReference type="EMBL" id="CM056814">
    <property type="protein sequence ID" value="KAJ8626759.1"/>
    <property type="molecule type" value="Genomic_DNA"/>
</dbReference>
<proteinExistence type="predicted"/>